<protein>
    <submittedName>
        <fullName evidence="1">Uncharacterized protein</fullName>
    </submittedName>
</protein>
<accession>A0A812KIH4</accession>
<evidence type="ECO:0000313" key="1">
    <source>
        <dbReference type="EMBL" id="CAE7228080.1"/>
    </source>
</evidence>
<evidence type="ECO:0000313" key="2">
    <source>
        <dbReference type="Proteomes" id="UP000604046"/>
    </source>
</evidence>
<name>A0A812KIH4_9DINO</name>
<dbReference type="Proteomes" id="UP000604046">
    <property type="component" value="Unassembled WGS sequence"/>
</dbReference>
<sequence length="176" mass="19962">CWQDTMLDYVPLVLRPVAYRCLQCLLHQEVILACGSPQPWRSHGIFLQRRAKTCKKEVQEAPRSLNFDAMPRFSQSGVVEEKKQVHGCRLECPWYWPSSSSEPDTLTASLRPVANTVTARMQNSCANPVMGMGALHPAWVYLQAVSYQHTTFNGACGQREWLTTNYDDHCGIVEKC</sequence>
<dbReference type="AlphaFoldDB" id="A0A812KIH4"/>
<gene>
    <name evidence="1" type="ORF">SNAT2548_LOCUS9049</name>
</gene>
<dbReference type="EMBL" id="CAJNDS010000685">
    <property type="protein sequence ID" value="CAE7228080.1"/>
    <property type="molecule type" value="Genomic_DNA"/>
</dbReference>
<organism evidence="1 2">
    <name type="scientific">Symbiodinium natans</name>
    <dbReference type="NCBI Taxonomy" id="878477"/>
    <lineage>
        <taxon>Eukaryota</taxon>
        <taxon>Sar</taxon>
        <taxon>Alveolata</taxon>
        <taxon>Dinophyceae</taxon>
        <taxon>Suessiales</taxon>
        <taxon>Symbiodiniaceae</taxon>
        <taxon>Symbiodinium</taxon>
    </lineage>
</organism>
<reference evidence="1" key="1">
    <citation type="submission" date="2021-02" db="EMBL/GenBank/DDBJ databases">
        <authorList>
            <person name="Dougan E. K."/>
            <person name="Rhodes N."/>
            <person name="Thang M."/>
            <person name="Chan C."/>
        </authorList>
    </citation>
    <scope>NUCLEOTIDE SEQUENCE</scope>
</reference>
<comment type="caution">
    <text evidence="1">The sequence shown here is derived from an EMBL/GenBank/DDBJ whole genome shotgun (WGS) entry which is preliminary data.</text>
</comment>
<proteinExistence type="predicted"/>
<feature type="non-terminal residue" evidence="1">
    <location>
        <position position="1"/>
    </location>
</feature>
<keyword evidence="2" id="KW-1185">Reference proteome</keyword>